<evidence type="ECO:0008006" key="4">
    <source>
        <dbReference type="Google" id="ProtNLM"/>
    </source>
</evidence>
<evidence type="ECO:0000313" key="2">
    <source>
        <dbReference type="EMBL" id="KAK8059415.1"/>
    </source>
</evidence>
<dbReference type="PANTHER" id="PTHR34598:SF3">
    <property type="entry name" value="OXIDOREDUCTASE AN1597"/>
    <property type="match status" value="1"/>
</dbReference>
<comment type="caution">
    <text evidence="2">The sequence shown here is derived from an EMBL/GenBank/DDBJ whole genome shotgun (WGS) entry which is preliminary data.</text>
</comment>
<dbReference type="PANTHER" id="PTHR34598">
    <property type="entry name" value="BLL6449 PROTEIN"/>
    <property type="match status" value="1"/>
</dbReference>
<reference evidence="2 3" key="1">
    <citation type="submission" date="2023-01" db="EMBL/GenBank/DDBJ databases">
        <title>Analysis of 21 Apiospora genomes using comparative genomics revels a genus with tremendous synthesis potential of carbohydrate active enzymes and secondary metabolites.</title>
        <authorList>
            <person name="Sorensen T."/>
        </authorList>
    </citation>
    <scope>NUCLEOTIDE SEQUENCE [LARGE SCALE GENOMIC DNA]</scope>
    <source>
        <strain evidence="2 3">CBS 83171</strain>
    </source>
</reference>
<accession>A0ABR1UKH8</accession>
<sequence length="289" mass="33256">MDRSLSTEIVYFSRDKRYDTEKPYTTSFPVDQLEGAKIDNHQFDHVPVTVHDMRGCFTPNLNTNGFCFVDHPTTLDSRDFDDVQAVTEVYFAELVDMFKKHFPQYRKISFVDQVVRRRLPDYPAKKGTVVPTSQPFRYAHVDFTEHGALLKLSTSLTGDVAMRLKEAQNGRCDMINIWRLLNDKPTPDWPLAWCDYDTIDAAKDLIANDVVYPKGLGETLFLRSNPQHKWWYQSGQQPNEVAVFRNVCVGDSALPRKAPSLAWKIHGMTQTDHENAFVNSIEVRAAAWY</sequence>
<gene>
    <name evidence="2" type="ORF">PG996_009345</name>
</gene>
<evidence type="ECO:0000313" key="3">
    <source>
        <dbReference type="Proteomes" id="UP001446871"/>
    </source>
</evidence>
<organism evidence="2 3">
    <name type="scientific">Apiospora saccharicola</name>
    <dbReference type="NCBI Taxonomy" id="335842"/>
    <lineage>
        <taxon>Eukaryota</taxon>
        <taxon>Fungi</taxon>
        <taxon>Dikarya</taxon>
        <taxon>Ascomycota</taxon>
        <taxon>Pezizomycotina</taxon>
        <taxon>Sordariomycetes</taxon>
        <taxon>Xylariomycetidae</taxon>
        <taxon>Amphisphaeriales</taxon>
        <taxon>Apiosporaceae</taxon>
        <taxon>Apiospora</taxon>
    </lineage>
</organism>
<keyword evidence="3" id="KW-1185">Reference proteome</keyword>
<dbReference type="EMBL" id="JAQQWM010000006">
    <property type="protein sequence ID" value="KAK8059415.1"/>
    <property type="molecule type" value="Genomic_DNA"/>
</dbReference>
<protein>
    <recommendedName>
        <fullName evidence="4">CmcJ-like methyltransferase</fullName>
    </recommendedName>
</protein>
<comment type="similarity">
    <text evidence="1">Belongs to the asaB hydroxylase/desaturase family.</text>
</comment>
<evidence type="ECO:0000256" key="1">
    <source>
        <dbReference type="ARBA" id="ARBA00023604"/>
    </source>
</evidence>
<dbReference type="Proteomes" id="UP001446871">
    <property type="component" value="Unassembled WGS sequence"/>
</dbReference>
<dbReference type="NCBIfam" id="NF041278">
    <property type="entry name" value="CmcJ_NvfI_EfuI"/>
    <property type="match status" value="1"/>
</dbReference>
<proteinExistence type="inferred from homology"/>
<dbReference type="InterPro" id="IPR044053">
    <property type="entry name" value="AsaB-like"/>
</dbReference>
<name>A0ABR1UKH8_9PEZI</name>